<evidence type="ECO:0000256" key="1">
    <source>
        <dbReference type="SAM" id="MobiDB-lite"/>
    </source>
</evidence>
<feature type="transmembrane region" description="Helical" evidence="2">
    <location>
        <begin position="188"/>
        <end position="210"/>
    </location>
</feature>
<keyword evidence="2" id="KW-0812">Transmembrane</keyword>
<proteinExistence type="predicted"/>
<dbReference type="HOGENOM" id="CLU_044614_2_1_1"/>
<dbReference type="Proteomes" id="UP000027265">
    <property type="component" value="Unassembled WGS sequence"/>
</dbReference>
<accession>A0A067PR80</accession>
<reference evidence="4" key="1">
    <citation type="journal article" date="2014" name="Proc. Natl. Acad. Sci. U.S.A.">
        <title>Extensive sampling of basidiomycete genomes demonstrates inadequacy of the white-rot/brown-rot paradigm for wood decay fungi.</title>
        <authorList>
            <person name="Riley R."/>
            <person name="Salamov A.A."/>
            <person name="Brown D.W."/>
            <person name="Nagy L.G."/>
            <person name="Floudas D."/>
            <person name="Held B.W."/>
            <person name="Levasseur A."/>
            <person name="Lombard V."/>
            <person name="Morin E."/>
            <person name="Otillar R."/>
            <person name="Lindquist E.A."/>
            <person name="Sun H."/>
            <person name="LaButti K.M."/>
            <person name="Schmutz J."/>
            <person name="Jabbour D."/>
            <person name="Luo H."/>
            <person name="Baker S.E."/>
            <person name="Pisabarro A.G."/>
            <person name="Walton J.D."/>
            <person name="Blanchette R.A."/>
            <person name="Henrissat B."/>
            <person name="Martin F."/>
            <person name="Cullen D."/>
            <person name="Hibbett D.S."/>
            <person name="Grigoriev I.V."/>
        </authorList>
    </citation>
    <scope>NUCLEOTIDE SEQUENCE [LARGE SCALE GENOMIC DNA]</scope>
    <source>
        <strain evidence="4">MUCL 33604</strain>
    </source>
</reference>
<evidence type="ECO:0000313" key="4">
    <source>
        <dbReference type="Proteomes" id="UP000027265"/>
    </source>
</evidence>
<keyword evidence="2" id="KW-1133">Transmembrane helix</keyword>
<sequence length="367" mass="40327">MQCGESTYISEWVGQTLESILYGVYLLLFAGCVYICTQVRPSKWLLAVASASMLFITVSFTLDSVAGMLSPVLLDGYYCKGGVCLPCGGTTSQEMAREATLDKLLIAWSGIFFSFNQIVSDGLLIYRAFIVWGRNVWVTILPILLLITTATLGFVDAAVLFREHDIFIDAPPQHLAYLIKLEDHLSNVMLILMMTTNLLLTTLIVGRVWWMTRELGDTLGPRAMKKYHRSMLIIIESGALATISQLVVLIGDLVSATYFTNVAGACTQIFCGIAPLLVIVQVGLGKGAEQTTLRLSNIMDAVPPVSGPMEFLSRTKSTTFSQSDESLEQHEPLIEERVMGSLRNGLRLEGSSPVSPHPGEPHRWNTV</sequence>
<organism evidence="3 4">
    <name type="scientific">Jaapia argillacea MUCL 33604</name>
    <dbReference type="NCBI Taxonomy" id="933084"/>
    <lineage>
        <taxon>Eukaryota</taxon>
        <taxon>Fungi</taxon>
        <taxon>Dikarya</taxon>
        <taxon>Basidiomycota</taxon>
        <taxon>Agaricomycotina</taxon>
        <taxon>Agaricomycetes</taxon>
        <taxon>Agaricomycetidae</taxon>
        <taxon>Jaapiales</taxon>
        <taxon>Jaapiaceae</taxon>
        <taxon>Jaapia</taxon>
    </lineage>
</organism>
<gene>
    <name evidence="3" type="ORF">JAAARDRAFT_35911</name>
</gene>
<dbReference type="EMBL" id="KL197720">
    <property type="protein sequence ID" value="KDQ57274.1"/>
    <property type="molecule type" value="Genomic_DNA"/>
</dbReference>
<feature type="transmembrane region" description="Helical" evidence="2">
    <location>
        <begin position="105"/>
        <end position="124"/>
    </location>
</feature>
<protein>
    <recommendedName>
        <fullName evidence="5">G-protein coupled receptors family 1 profile domain-containing protein</fullName>
    </recommendedName>
</protein>
<keyword evidence="4" id="KW-1185">Reference proteome</keyword>
<feature type="transmembrane region" description="Helical" evidence="2">
    <location>
        <begin position="136"/>
        <end position="155"/>
    </location>
</feature>
<name>A0A067PR80_9AGAM</name>
<evidence type="ECO:0000313" key="3">
    <source>
        <dbReference type="EMBL" id="KDQ57274.1"/>
    </source>
</evidence>
<feature type="transmembrane region" description="Helical" evidence="2">
    <location>
        <begin position="44"/>
        <end position="62"/>
    </location>
</feature>
<dbReference type="InParanoid" id="A0A067PR80"/>
<feature type="transmembrane region" description="Helical" evidence="2">
    <location>
        <begin position="20"/>
        <end position="37"/>
    </location>
</feature>
<feature type="region of interest" description="Disordered" evidence="1">
    <location>
        <begin position="346"/>
        <end position="367"/>
    </location>
</feature>
<dbReference type="OrthoDB" id="3039972at2759"/>
<keyword evidence="2" id="KW-0472">Membrane</keyword>
<feature type="transmembrane region" description="Helical" evidence="2">
    <location>
        <begin position="231"/>
        <end position="250"/>
    </location>
</feature>
<evidence type="ECO:0000256" key="2">
    <source>
        <dbReference type="SAM" id="Phobius"/>
    </source>
</evidence>
<dbReference type="AlphaFoldDB" id="A0A067PR80"/>
<feature type="transmembrane region" description="Helical" evidence="2">
    <location>
        <begin position="262"/>
        <end position="284"/>
    </location>
</feature>
<evidence type="ECO:0008006" key="5">
    <source>
        <dbReference type="Google" id="ProtNLM"/>
    </source>
</evidence>